<gene>
    <name evidence="1" type="ORF">GCM10023321_44690</name>
</gene>
<sequence>MASRDAVHELLDAVPESRLPAIERVLRASIDGPVPAAPRRFASAGTLTAERDFAERSEVILREEADQPE</sequence>
<proteinExistence type="predicted"/>
<evidence type="ECO:0000313" key="2">
    <source>
        <dbReference type="Proteomes" id="UP001428817"/>
    </source>
</evidence>
<organism evidence="1 2">
    <name type="scientific">Pseudonocardia eucalypti</name>
    <dbReference type="NCBI Taxonomy" id="648755"/>
    <lineage>
        <taxon>Bacteria</taxon>
        <taxon>Bacillati</taxon>
        <taxon>Actinomycetota</taxon>
        <taxon>Actinomycetes</taxon>
        <taxon>Pseudonocardiales</taxon>
        <taxon>Pseudonocardiaceae</taxon>
        <taxon>Pseudonocardia</taxon>
    </lineage>
</organism>
<name>A0ABP9QFL4_9PSEU</name>
<dbReference type="RefSeq" id="WP_185063696.1">
    <property type="nucleotide sequence ID" value="NZ_BAABJP010000021.1"/>
</dbReference>
<evidence type="ECO:0000313" key="1">
    <source>
        <dbReference type="EMBL" id="GAA5161040.1"/>
    </source>
</evidence>
<comment type="caution">
    <text evidence="1">The sequence shown here is derived from an EMBL/GenBank/DDBJ whole genome shotgun (WGS) entry which is preliminary data.</text>
</comment>
<accession>A0ABP9QFL4</accession>
<reference evidence="2" key="1">
    <citation type="journal article" date="2019" name="Int. J. Syst. Evol. Microbiol.">
        <title>The Global Catalogue of Microorganisms (GCM) 10K type strain sequencing project: providing services to taxonomists for standard genome sequencing and annotation.</title>
        <authorList>
            <consortium name="The Broad Institute Genomics Platform"/>
            <consortium name="The Broad Institute Genome Sequencing Center for Infectious Disease"/>
            <person name="Wu L."/>
            <person name="Ma J."/>
        </authorList>
    </citation>
    <scope>NUCLEOTIDE SEQUENCE [LARGE SCALE GENOMIC DNA]</scope>
    <source>
        <strain evidence="2">JCM 18303</strain>
    </source>
</reference>
<protein>
    <submittedName>
        <fullName evidence="1">Uncharacterized protein</fullName>
    </submittedName>
</protein>
<dbReference type="EMBL" id="BAABJP010000021">
    <property type="protein sequence ID" value="GAA5161040.1"/>
    <property type="molecule type" value="Genomic_DNA"/>
</dbReference>
<dbReference type="Proteomes" id="UP001428817">
    <property type="component" value="Unassembled WGS sequence"/>
</dbReference>
<keyword evidence="2" id="KW-1185">Reference proteome</keyword>